<dbReference type="NCBIfam" id="TIGR02937">
    <property type="entry name" value="sigma70-ECF"/>
    <property type="match status" value="1"/>
</dbReference>
<evidence type="ECO:0000256" key="4">
    <source>
        <dbReference type="ARBA" id="ARBA00023125"/>
    </source>
</evidence>
<dbReference type="PANTHER" id="PTHR43133:SF52">
    <property type="entry name" value="ECF RNA POLYMERASE SIGMA FACTOR SIGL"/>
    <property type="match status" value="1"/>
</dbReference>
<protein>
    <submittedName>
        <fullName evidence="8">Sigma-70 family RNA polymerase sigma factor</fullName>
    </submittedName>
</protein>
<keyword evidence="4" id="KW-0238">DNA-binding</keyword>
<keyword evidence="9" id="KW-1185">Reference proteome</keyword>
<evidence type="ECO:0000256" key="2">
    <source>
        <dbReference type="ARBA" id="ARBA00023015"/>
    </source>
</evidence>
<gene>
    <name evidence="8" type="ORF">CINTURNW_3026</name>
</gene>
<dbReference type="InterPro" id="IPR013324">
    <property type="entry name" value="RNA_pol_sigma_r3/r4-like"/>
</dbReference>
<feature type="domain" description="RNA polymerase sigma-70 region 2" evidence="6">
    <location>
        <begin position="7"/>
        <end position="72"/>
    </location>
</feature>
<reference evidence="8 9" key="1">
    <citation type="journal article" date="2013" name="Genome Announc.">
        <title>Draft Genome Sequence of the Hydrogen- and Ethanol-Producing Bacterium Clostridium intestinale Strain URNW.</title>
        <authorList>
            <person name="Lal S."/>
            <person name="Ramachandran U."/>
            <person name="Zhang X."/>
            <person name="Sparling R."/>
            <person name="Levin D.B."/>
        </authorList>
    </citation>
    <scope>NUCLEOTIDE SEQUENCE [LARGE SCALE GENOMIC DNA]</scope>
    <source>
        <strain evidence="8 9">URNW</strain>
    </source>
</reference>
<keyword evidence="2" id="KW-0805">Transcription regulation</keyword>
<keyword evidence="5" id="KW-0804">Transcription</keyword>
<name>U2NKS0_9CLOT</name>
<dbReference type="Gene3D" id="1.10.10.10">
    <property type="entry name" value="Winged helix-like DNA-binding domain superfamily/Winged helix DNA-binding domain"/>
    <property type="match status" value="1"/>
</dbReference>
<organism evidence="8 9">
    <name type="scientific">Clostridium intestinale URNW</name>
    <dbReference type="NCBI Taxonomy" id="1294142"/>
    <lineage>
        <taxon>Bacteria</taxon>
        <taxon>Bacillati</taxon>
        <taxon>Bacillota</taxon>
        <taxon>Clostridia</taxon>
        <taxon>Eubacteriales</taxon>
        <taxon>Clostridiaceae</taxon>
        <taxon>Clostridium</taxon>
    </lineage>
</organism>
<dbReference type="GO" id="GO:0016987">
    <property type="term" value="F:sigma factor activity"/>
    <property type="evidence" value="ECO:0007669"/>
    <property type="project" value="UniProtKB-KW"/>
</dbReference>
<dbReference type="InterPro" id="IPR014284">
    <property type="entry name" value="RNA_pol_sigma-70_dom"/>
</dbReference>
<proteinExistence type="inferred from homology"/>
<comment type="similarity">
    <text evidence="1">Belongs to the sigma-70 factor family. ECF subfamily.</text>
</comment>
<dbReference type="SUPFAM" id="SSF88946">
    <property type="entry name" value="Sigma2 domain of RNA polymerase sigma factors"/>
    <property type="match status" value="1"/>
</dbReference>
<feature type="domain" description="RNA polymerase sigma factor 70 region 4 type 2" evidence="7">
    <location>
        <begin position="105"/>
        <end position="153"/>
    </location>
</feature>
<dbReference type="GO" id="GO:0006352">
    <property type="term" value="P:DNA-templated transcription initiation"/>
    <property type="evidence" value="ECO:0007669"/>
    <property type="project" value="InterPro"/>
</dbReference>
<dbReference type="Gene3D" id="1.10.1740.10">
    <property type="match status" value="1"/>
</dbReference>
<dbReference type="HOGENOM" id="CLU_047691_3_4_9"/>
<dbReference type="GO" id="GO:0003677">
    <property type="term" value="F:DNA binding"/>
    <property type="evidence" value="ECO:0007669"/>
    <property type="project" value="UniProtKB-KW"/>
</dbReference>
<evidence type="ECO:0000256" key="3">
    <source>
        <dbReference type="ARBA" id="ARBA00023082"/>
    </source>
</evidence>
<dbReference type="Proteomes" id="UP000016721">
    <property type="component" value="Unassembled WGS sequence"/>
</dbReference>
<dbReference type="eggNOG" id="COG1595">
    <property type="taxonomic scope" value="Bacteria"/>
</dbReference>
<dbReference type="STRING" id="1294142.CINTURNW_3026"/>
<accession>U2NKS0</accession>
<evidence type="ECO:0000259" key="7">
    <source>
        <dbReference type="Pfam" id="PF08281"/>
    </source>
</evidence>
<dbReference type="InterPro" id="IPR007627">
    <property type="entry name" value="RNA_pol_sigma70_r2"/>
</dbReference>
<evidence type="ECO:0000256" key="1">
    <source>
        <dbReference type="ARBA" id="ARBA00010641"/>
    </source>
</evidence>
<dbReference type="RefSeq" id="WP_021803001.1">
    <property type="nucleotide sequence ID" value="NZ_KI273145.1"/>
</dbReference>
<dbReference type="InterPro" id="IPR039425">
    <property type="entry name" value="RNA_pol_sigma-70-like"/>
</dbReference>
<dbReference type="InterPro" id="IPR036388">
    <property type="entry name" value="WH-like_DNA-bd_sf"/>
</dbReference>
<sequence length="171" mass="20546">MERVRELYESYEKFIFKYLYGLTLDFHLAEELTQETFFQVVRSFHRFRGDSHVSTWIYKIARNVYSQYYKKTNLKTSSINEEIYNIPDKSTPEDEYSKKEQAKVIENCLKQIPKNQREVLWLRDWQGISYEEIAIITNHSLSWVKVNIHRGRVAFKKIYSEGGNINEQNSL</sequence>
<evidence type="ECO:0000256" key="5">
    <source>
        <dbReference type="ARBA" id="ARBA00023163"/>
    </source>
</evidence>
<dbReference type="AlphaFoldDB" id="U2NKS0"/>
<dbReference type="InterPro" id="IPR013325">
    <property type="entry name" value="RNA_pol_sigma_r2"/>
</dbReference>
<dbReference type="PATRIC" id="fig|1294142.3.peg.3147"/>
<dbReference type="Pfam" id="PF04542">
    <property type="entry name" value="Sigma70_r2"/>
    <property type="match status" value="1"/>
</dbReference>
<dbReference type="EMBL" id="APJA01000014">
    <property type="protein sequence ID" value="ERK29738.1"/>
    <property type="molecule type" value="Genomic_DNA"/>
</dbReference>
<dbReference type="CDD" id="cd06171">
    <property type="entry name" value="Sigma70_r4"/>
    <property type="match status" value="1"/>
</dbReference>
<dbReference type="Pfam" id="PF08281">
    <property type="entry name" value="Sigma70_r4_2"/>
    <property type="match status" value="1"/>
</dbReference>
<dbReference type="InterPro" id="IPR013249">
    <property type="entry name" value="RNA_pol_sigma70_r4_t2"/>
</dbReference>
<dbReference type="SUPFAM" id="SSF88659">
    <property type="entry name" value="Sigma3 and sigma4 domains of RNA polymerase sigma factors"/>
    <property type="match status" value="1"/>
</dbReference>
<dbReference type="PANTHER" id="PTHR43133">
    <property type="entry name" value="RNA POLYMERASE ECF-TYPE SIGMA FACTO"/>
    <property type="match status" value="1"/>
</dbReference>
<evidence type="ECO:0000313" key="9">
    <source>
        <dbReference type="Proteomes" id="UP000016721"/>
    </source>
</evidence>
<keyword evidence="3" id="KW-0731">Sigma factor</keyword>
<evidence type="ECO:0000259" key="6">
    <source>
        <dbReference type="Pfam" id="PF04542"/>
    </source>
</evidence>
<evidence type="ECO:0000313" key="8">
    <source>
        <dbReference type="EMBL" id="ERK29738.1"/>
    </source>
</evidence>
<comment type="caution">
    <text evidence="8">The sequence shown here is derived from an EMBL/GenBank/DDBJ whole genome shotgun (WGS) entry which is preliminary data.</text>
</comment>